<evidence type="ECO:0000256" key="5">
    <source>
        <dbReference type="ARBA" id="ARBA00022723"/>
    </source>
</evidence>
<evidence type="ECO:0000256" key="2">
    <source>
        <dbReference type="ARBA" id="ARBA00005289"/>
    </source>
</evidence>
<comment type="function">
    <text evidence="9">Converts adenosine-3',5'-bisphosphate (PAP) to AMP.</text>
</comment>
<evidence type="ECO:0000256" key="9">
    <source>
        <dbReference type="HAMAP-Rule" id="MF_02095"/>
    </source>
</evidence>
<dbReference type="PROSITE" id="PS00630">
    <property type="entry name" value="IMP_2"/>
    <property type="match status" value="1"/>
</dbReference>
<dbReference type="Gene3D" id="3.40.190.80">
    <property type="match status" value="1"/>
</dbReference>
<organism evidence="10 11">
    <name type="scientific">Pannonibacter anstelovis</name>
    <dbReference type="NCBI Taxonomy" id="3121537"/>
    <lineage>
        <taxon>Bacteria</taxon>
        <taxon>Pseudomonadati</taxon>
        <taxon>Pseudomonadota</taxon>
        <taxon>Alphaproteobacteria</taxon>
        <taxon>Hyphomicrobiales</taxon>
        <taxon>Stappiaceae</taxon>
        <taxon>Pannonibacter</taxon>
    </lineage>
</organism>
<accession>A0ABU7ZKN6</accession>
<evidence type="ECO:0000313" key="11">
    <source>
        <dbReference type="Proteomes" id="UP001380822"/>
    </source>
</evidence>
<evidence type="ECO:0000256" key="6">
    <source>
        <dbReference type="ARBA" id="ARBA00022801"/>
    </source>
</evidence>
<name>A0ABU7ZKN6_9HYPH</name>
<feature type="binding site" evidence="9">
    <location>
        <begin position="98"/>
        <end position="101"/>
    </location>
    <ligand>
        <name>substrate</name>
    </ligand>
</feature>
<keyword evidence="6 9" id="KW-0378">Hydrolase</keyword>
<keyword evidence="5 9" id="KW-0479">Metal-binding</keyword>
<dbReference type="GO" id="GO:0008441">
    <property type="term" value="F:3'(2'),5'-bisphosphate nucleotidase activity"/>
    <property type="evidence" value="ECO:0007669"/>
    <property type="project" value="UniProtKB-EC"/>
</dbReference>
<feature type="binding site" evidence="9">
    <location>
        <position position="96"/>
    </location>
    <ligand>
        <name>Mg(2+)</name>
        <dbReference type="ChEBI" id="CHEBI:18420"/>
        <label>1</label>
    </ligand>
</feature>
<evidence type="ECO:0000256" key="4">
    <source>
        <dbReference type="ARBA" id="ARBA00022519"/>
    </source>
</evidence>
<dbReference type="Gene3D" id="3.30.540.10">
    <property type="entry name" value="Fructose-1,6-Bisphosphatase, subunit A, domain 1"/>
    <property type="match status" value="1"/>
</dbReference>
<keyword evidence="7 9" id="KW-0460">Magnesium</keyword>
<dbReference type="InterPro" id="IPR020583">
    <property type="entry name" value="Inositol_monoP_metal-BS"/>
</dbReference>
<evidence type="ECO:0000256" key="7">
    <source>
        <dbReference type="ARBA" id="ARBA00022842"/>
    </source>
</evidence>
<comment type="cofactor">
    <cofactor evidence="9">
        <name>Mg(2+)</name>
        <dbReference type="ChEBI" id="CHEBI:18420"/>
    </cofactor>
</comment>
<comment type="catalytic activity">
    <reaction evidence="1 9">
        <text>adenosine 3',5'-bisphosphate + H2O = AMP + phosphate</text>
        <dbReference type="Rhea" id="RHEA:10040"/>
        <dbReference type="ChEBI" id="CHEBI:15377"/>
        <dbReference type="ChEBI" id="CHEBI:43474"/>
        <dbReference type="ChEBI" id="CHEBI:58343"/>
        <dbReference type="ChEBI" id="CHEBI:456215"/>
        <dbReference type="EC" id="3.1.3.7"/>
    </reaction>
</comment>
<protein>
    <recommendedName>
        <fullName evidence="9">3'(2'),5'-bisphosphate nucleotidase CysQ</fullName>
        <ecNumber evidence="9">3.1.3.7</ecNumber>
    </recommendedName>
    <alternativeName>
        <fullName evidence="9">3'(2'),5-bisphosphonucleoside 3'(2')-phosphohydrolase</fullName>
    </alternativeName>
    <alternativeName>
        <fullName evidence="9">3'-phosphoadenosine 5'-phosphate phosphatase</fullName>
        <shortName evidence="9">PAP phosphatase</shortName>
    </alternativeName>
</protein>
<evidence type="ECO:0000256" key="3">
    <source>
        <dbReference type="ARBA" id="ARBA00022475"/>
    </source>
</evidence>
<comment type="subcellular location">
    <subcellularLocation>
        <location evidence="9">Cell inner membrane</location>
        <topology evidence="9">Peripheral membrane protein</topology>
        <orientation evidence="9">Cytoplasmic side</orientation>
    </subcellularLocation>
</comment>
<dbReference type="InterPro" id="IPR000760">
    <property type="entry name" value="Inositol_monophosphatase-like"/>
</dbReference>
<dbReference type="InterPro" id="IPR020550">
    <property type="entry name" value="Inositol_monophosphatase_CS"/>
</dbReference>
<feature type="binding site" evidence="9">
    <location>
        <position position="77"/>
    </location>
    <ligand>
        <name>substrate</name>
    </ligand>
</feature>
<dbReference type="InterPro" id="IPR050725">
    <property type="entry name" value="CysQ/Inositol_MonoPase"/>
</dbReference>
<dbReference type="PRINTS" id="PR00377">
    <property type="entry name" value="IMPHPHTASES"/>
</dbReference>
<dbReference type="InterPro" id="IPR006240">
    <property type="entry name" value="CysQ"/>
</dbReference>
<comment type="similarity">
    <text evidence="2 9">Belongs to the inositol monophosphatase superfamily. CysQ family.</text>
</comment>
<dbReference type="EMBL" id="JBAKBE010000002">
    <property type="protein sequence ID" value="MEH0095598.1"/>
    <property type="molecule type" value="Genomic_DNA"/>
</dbReference>
<dbReference type="Proteomes" id="UP001380822">
    <property type="component" value="Unassembled WGS sequence"/>
</dbReference>
<proteinExistence type="inferred from homology"/>
<dbReference type="CDD" id="cd01638">
    <property type="entry name" value="CysQ"/>
    <property type="match status" value="1"/>
</dbReference>
<evidence type="ECO:0000313" key="10">
    <source>
        <dbReference type="EMBL" id="MEH0095598.1"/>
    </source>
</evidence>
<feature type="binding site" evidence="9">
    <location>
        <position position="99"/>
    </location>
    <ligand>
        <name>Mg(2+)</name>
        <dbReference type="ChEBI" id="CHEBI:18420"/>
        <label>2</label>
    </ligand>
</feature>
<comment type="caution">
    <text evidence="10">The sequence shown here is derived from an EMBL/GenBank/DDBJ whole genome shotgun (WGS) entry which is preliminary data.</text>
</comment>
<dbReference type="PANTHER" id="PTHR43028">
    <property type="entry name" value="3'(2'),5'-BISPHOSPHATE NUCLEOTIDASE 1"/>
    <property type="match status" value="1"/>
</dbReference>
<dbReference type="HAMAP" id="MF_02095">
    <property type="entry name" value="CysQ"/>
    <property type="match status" value="1"/>
</dbReference>
<keyword evidence="8 9" id="KW-0472">Membrane</keyword>
<dbReference type="Pfam" id="PF00459">
    <property type="entry name" value="Inositol_P"/>
    <property type="match status" value="1"/>
</dbReference>
<keyword evidence="3 9" id="KW-1003">Cell membrane</keyword>
<dbReference type="NCBIfam" id="TIGR01331">
    <property type="entry name" value="bisphos_cysQ"/>
    <property type="match status" value="1"/>
</dbReference>
<evidence type="ECO:0000256" key="8">
    <source>
        <dbReference type="ARBA" id="ARBA00023136"/>
    </source>
</evidence>
<feature type="binding site" evidence="9">
    <location>
        <position position="77"/>
    </location>
    <ligand>
        <name>Mg(2+)</name>
        <dbReference type="ChEBI" id="CHEBI:18420"/>
        <label>1</label>
    </ligand>
</feature>
<keyword evidence="4 9" id="KW-0997">Cell inner membrane</keyword>
<feature type="binding site" evidence="9">
    <location>
        <position position="98"/>
    </location>
    <ligand>
        <name>Mg(2+)</name>
        <dbReference type="ChEBI" id="CHEBI:18420"/>
        <label>1</label>
    </ligand>
</feature>
<gene>
    <name evidence="9 10" type="primary">cysQ</name>
    <name evidence="10" type="ORF">V6L76_05020</name>
</gene>
<reference evidence="10 11" key="1">
    <citation type="submission" date="2024-02" db="EMBL/GenBank/DDBJ databases">
        <title>A new putative Pannonibacter species isolated from two cases of bloodstream infections in paediatric patients.</title>
        <authorList>
            <person name="Castellana S."/>
            <person name="De Laurentiis V."/>
            <person name="Grassi M."/>
            <person name="De Leonardis F."/>
            <person name="Mosca A."/>
            <person name="De Carlo C."/>
            <person name="Sparapano E."/>
            <person name="Ronga L."/>
            <person name="Santacroce L."/>
            <person name="Chironna M."/>
            <person name="De Robertis A."/>
            <person name="Bianco A."/>
            <person name="Del Sambro L."/>
            <person name="Capozzi L."/>
            <person name="Parisi A."/>
        </authorList>
    </citation>
    <scope>NUCLEOTIDE SEQUENCE [LARGE SCALE GENOMIC DNA]</scope>
    <source>
        <strain evidence="10 11">Pt2</strain>
    </source>
</reference>
<dbReference type="PROSITE" id="PS00629">
    <property type="entry name" value="IMP_1"/>
    <property type="match status" value="1"/>
</dbReference>
<evidence type="ECO:0000256" key="1">
    <source>
        <dbReference type="ARBA" id="ARBA00001625"/>
    </source>
</evidence>
<feature type="binding site" evidence="9">
    <location>
        <position position="227"/>
    </location>
    <ligand>
        <name>substrate</name>
    </ligand>
</feature>
<dbReference type="PANTHER" id="PTHR43028:SF5">
    <property type="entry name" value="3'(2'),5'-BISPHOSPHATE NUCLEOTIDASE 1"/>
    <property type="match status" value="1"/>
</dbReference>
<sequence length="291" mass="29966">MTKLGQMAAAGEAAIDCKPLISLALEAGRAILEIYTGAHGAAEKKDGSPVTLADQAAETVILKGLATFFPDIPVIAEEAVSAGYVPAAASCYFLVDPLDGTREFISRNGEFTVNIALIDRGIPVAGVVYAPASGEIYWTSGVDARMSWVRSDALEAGEGVPVHVRPAPESGLTVLASRSHACAHTKQLIEQLPVADVTSAGSSLKLCLVAAGRADVYPRLSPTMQWDIAAGHAVLRAAGGRVLSLTPGGAEATELAYHAPASRDGSGLENSAFIAIGDPELAPVVLKASNI</sequence>
<dbReference type="RefSeq" id="WP_334250412.1">
    <property type="nucleotide sequence ID" value="NZ_JBAKBE010000002.1"/>
</dbReference>
<dbReference type="SUPFAM" id="SSF56655">
    <property type="entry name" value="Carbohydrate phosphatase"/>
    <property type="match status" value="1"/>
</dbReference>
<keyword evidence="11" id="KW-1185">Reference proteome</keyword>
<feature type="binding site" evidence="9">
    <location>
        <position position="227"/>
    </location>
    <ligand>
        <name>Mg(2+)</name>
        <dbReference type="ChEBI" id="CHEBI:18420"/>
        <label>2</label>
    </ligand>
</feature>
<feature type="binding site" evidence="9">
    <location>
        <position position="96"/>
    </location>
    <ligand>
        <name>Mg(2+)</name>
        <dbReference type="ChEBI" id="CHEBI:18420"/>
        <label>2</label>
    </ligand>
</feature>
<dbReference type="EC" id="3.1.3.7" evidence="9"/>